<dbReference type="AlphaFoldDB" id="A0A917XN97"/>
<accession>A0A917XN97</accession>
<dbReference type="Gene3D" id="3.30.365.10">
    <property type="entry name" value="Aldehyde oxidase/xanthine dehydrogenase, molybdopterin binding domain"/>
    <property type="match status" value="1"/>
</dbReference>
<dbReference type="Proteomes" id="UP000653411">
    <property type="component" value="Unassembled WGS sequence"/>
</dbReference>
<dbReference type="SUPFAM" id="SSF56003">
    <property type="entry name" value="Molybdenum cofactor-binding domain"/>
    <property type="match status" value="1"/>
</dbReference>
<reference evidence="1" key="2">
    <citation type="submission" date="2020-09" db="EMBL/GenBank/DDBJ databases">
        <authorList>
            <person name="Sun Q."/>
            <person name="Zhou Y."/>
        </authorList>
    </citation>
    <scope>NUCLEOTIDE SEQUENCE</scope>
    <source>
        <strain evidence="1">CGMCC 4.7110</strain>
    </source>
</reference>
<dbReference type="GO" id="GO:0016491">
    <property type="term" value="F:oxidoreductase activity"/>
    <property type="evidence" value="ECO:0007669"/>
    <property type="project" value="InterPro"/>
</dbReference>
<protein>
    <submittedName>
        <fullName evidence="1">Uncharacterized protein</fullName>
    </submittedName>
</protein>
<name>A0A917XN97_9ACTN</name>
<dbReference type="InterPro" id="IPR037165">
    <property type="entry name" value="AldOxase/xan_DH_Mopterin-bd_sf"/>
</dbReference>
<gene>
    <name evidence="1" type="ORF">GCM10011578_085670</name>
</gene>
<evidence type="ECO:0000313" key="1">
    <source>
        <dbReference type="EMBL" id="GGN39305.1"/>
    </source>
</evidence>
<organism evidence="1 2">
    <name type="scientific">Streptomyces fuscichromogenes</name>
    <dbReference type="NCBI Taxonomy" id="1324013"/>
    <lineage>
        <taxon>Bacteria</taxon>
        <taxon>Bacillati</taxon>
        <taxon>Actinomycetota</taxon>
        <taxon>Actinomycetes</taxon>
        <taxon>Kitasatosporales</taxon>
        <taxon>Streptomycetaceae</taxon>
        <taxon>Streptomyces</taxon>
    </lineage>
</organism>
<keyword evidence="2" id="KW-1185">Reference proteome</keyword>
<proteinExistence type="predicted"/>
<sequence>MNPAQWVLGAVAELATVFGVTPESVRVLSPFVGGAFGNSLSTGCASAATGAAG</sequence>
<dbReference type="RefSeq" id="WP_308426588.1">
    <property type="nucleotide sequence ID" value="NZ_BMML01000030.1"/>
</dbReference>
<dbReference type="EMBL" id="BMML01000030">
    <property type="protein sequence ID" value="GGN39305.1"/>
    <property type="molecule type" value="Genomic_DNA"/>
</dbReference>
<comment type="caution">
    <text evidence="1">The sequence shown here is derived from an EMBL/GenBank/DDBJ whole genome shotgun (WGS) entry which is preliminary data.</text>
</comment>
<reference evidence="1" key="1">
    <citation type="journal article" date="2014" name="Int. J. Syst. Evol. Microbiol.">
        <title>Complete genome sequence of Corynebacterium casei LMG S-19264T (=DSM 44701T), isolated from a smear-ripened cheese.</title>
        <authorList>
            <consortium name="US DOE Joint Genome Institute (JGI-PGF)"/>
            <person name="Walter F."/>
            <person name="Albersmeier A."/>
            <person name="Kalinowski J."/>
            <person name="Ruckert C."/>
        </authorList>
    </citation>
    <scope>NUCLEOTIDE SEQUENCE</scope>
    <source>
        <strain evidence="1">CGMCC 4.7110</strain>
    </source>
</reference>
<evidence type="ECO:0000313" key="2">
    <source>
        <dbReference type="Proteomes" id="UP000653411"/>
    </source>
</evidence>